<dbReference type="PANTHER" id="PTHR43158:SF2">
    <property type="entry name" value="SKFA PEPTIDE EXPORT ATP-BINDING PROTEIN SKFE"/>
    <property type="match status" value="1"/>
</dbReference>
<keyword evidence="2 5" id="KW-0067">ATP-binding</keyword>
<feature type="compositionally biased region" description="Low complexity" evidence="3">
    <location>
        <begin position="157"/>
        <end position="181"/>
    </location>
</feature>
<dbReference type="Pfam" id="PF00005">
    <property type="entry name" value="ABC_tran"/>
    <property type="match status" value="1"/>
</dbReference>
<dbReference type="GO" id="GO:0016887">
    <property type="term" value="F:ATP hydrolysis activity"/>
    <property type="evidence" value="ECO:0007669"/>
    <property type="project" value="InterPro"/>
</dbReference>
<reference evidence="6" key="1">
    <citation type="submission" date="2019-12" db="EMBL/GenBank/DDBJ databases">
        <title>Complete and draft genome sequences of new strains and members of some known species of the genus Rathayibacter isolated from plants.</title>
        <authorList>
            <person name="Tarlachkov S.V."/>
            <person name="Starodumova I.P."/>
            <person name="Dorofeeva L.V."/>
            <person name="Prisyazhnaya N.V."/>
            <person name="Leyn S."/>
            <person name="Zlamal J."/>
            <person name="Elan M."/>
            <person name="Osterman A.L."/>
            <person name="Nadler S."/>
            <person name="Subbotin S.A."/>
            <person name="Evtushenko L.I."/>
        </authorList>
    </citation>
    <scope>NUCLEOTIDE SEQUENCE [LARGE SCALE GENOMIC DNA]</scope>
    <source>
        <strain evidence="6">VKM Ac-2761</strain>
    </source>
</reference>
<evidence type="ECO:0000259" key="4">
    <source>
        <dbReference type="Pfam" id="PF00005"/>
    </source>
</evidence>
<dbReference type="EMBL" id="CP047186">
    <property type="protein sequence ID" value="QHC54483.1"/>
    <property type="molecule type" value="Genomic_DNA"/>
</dbReference>
<dbReference type="SUPFAM" id="SSF52540">
    <property type="entry name" value="P-loop containing nucleoside triphosphate hydrolases"/>
    <property type="match status" value="1"/>
</dbReference>
<accession>A0AAE6V550</accession>
<evidence type="ECO:0000313" key="6">
    <source>
        <dbReference type="Proteomes" id="UP000465031"/>
    </source>
</evidence>
<proteinExistence type="predicted"/>
<dbReference type="InterPro" id="IPR027417">
    <property type="entry name" value="P-loop_NTPase"/>
</dbReference>
<feature type="domain" description="ABC transporter" evidence="4">
    <location>
        <begin position="23"/>
        <end position="79"/>
    </location>
</feature>
<feature type="region of interest" description="Disordered" evidence="3">
    <location>
        <begin position="81"/>
        <end position="181"/>
    </location>
</feature>
<dbReference type="KEGG" id="rte:GSU10_01605"/>
<sequence>MADPKRSIALDDVRLARGRRDVLRGLSLTIDPGLTVVLGRNGAGKSTLLEALAEARPPSSGSIVIGARALDEGSRERRAVWQRSASWRRRSDSRCPLRRRSASSTAAGSRVCRIGTVGGERETPSDSSVWPTPLAAGSGRSREGCGSGSASPPPSSTSPRSGFSTSPPSGSTPSSRASSAR</sequence>
<evidence type="ECO:0000256" key="2">
    <source>
        <dbReference type="ARBA" id="ARBA00022840"/>
    </source>
</evidence>
<gene>
    <name evidence="5" type="ORF">GSU10_01605</name>
</gene>
<protein>
    <submittedName>
        <fullName evidence="5">ATP-binding cassette domain-containing protein</fullName>
    </submittedName>
</protein>
<dbReference type="InterPro" id="IPR003439">
    <property type="entry name" value="ABC_transporter-like_ATP-bd"/>
</dbReference>
<name>A0AAE6V550_9MICO</name>
<dbReference type="Proteomes" id="UP000465031">
    <property type="component" value="Chromosome"/>
</dbReference>
<dbReference type="Gene3D" id="3.40.50.300">
    <property type="entry name" value="P-loop containing nucleotide triphosphate hydrolases"/>
    <property type="match status" value="1"/>
</dbReference>
<evidence type="ECO:0000256" key="3">
    <source>
        <dbReference type="SAM" id="MobiDB-lite"/>
    </source>
</evidence>
<evidence type="ECO:0000313" key="5">
    <source>
        <dbReference type="EMBL" id="QHC54483.1"/>
    </source>
</evidence>
<dbReference type="PANTHER" id="PTHR43158">
    <property type="entry name" value="SKFA PEPTIDE EXPORT ATP-BINDING PROTEIN SKFE"/>
    <property type="match status" value="1"/>
</dbReference>
<dbReference type="GO" id="GO:0005524">
    <property type="term" value="F:ATP binding"/>
    <property type="evidence" value="ECO:0007669"/>
    <property type="project" value="UniProtKB-KW"/>
</dbReference>
<keyword evidence="1" id="KW-0547">Nucleotide-binding</keyword>
<organism evidence="5 6">
    <name type="scientific">Rathayibacter tanaceti</name>
    <dbReference type="NCBI Taxonomy" id="1671680"/>
    <lineage>
        <taxon>Bacteria</taxon>
        <taxon>Bacillati</taxon>
        <taxon>Actinomycetota</taxon>
        <taxon>Actinomycetes</taxon>
        <taxon>Micrococcales</taxon>
        <taxon>Microbacteriaceae</taxon>
        <taxon>Rathayibacter</taxon>
    </lineage>
</organism>
<evidence type="ECO:0000256" key="1">
    <source>
        <dbReference type="ARBA" id="ARBA00022741"/>
    </source>
</evidence>
<dbReference type="AlphaFoldDB" id="A0AAE6V550"/>